<name>A0A6D2HQN7_9BRAS</name>
<accession>A0A6D2HQN7</accession>
<feature type="transmembrane region" description="Helical" evidence="1">
    <location>
        <begin position="50"/>
        <end position="70"/>
    </location>
</feature>
<keyword evidence="3" id="KW-1185">Reference proteome</keyword>
<keyword evidence="1" id="KW-0472">Membrane</keyword>
<evidence type="ECO:0000313" key="3">
    <source>
        <dbReference type="Proteomes" id="UP000467841"/>
    </source>
</evidence>
<proteinExistence type="predicted"/>
<keyword evidence="1" id="KW-1133">Transmembrane helix</keyword>
<organism evidence="2 3">
    <name type="scientific">Microthlaspi erraticum</name>
    <dbReference type="NCBI Taxonomy" id="1685480"/>
    <lineage>
        <taxon>Eukaryota</taxon>
        <taxon>Viridiplantae</taxon>
        <taxon>Streptophyta</taxon>
        <taxon>Embryophyta</taxon>
        <taxon>Tracheophyta</taxon>
        <taxon>Spermatophyta</taxon>
        <taxon>Magnoliopsida</taxon>
        <taxon>eudicotyledons</taxon>
        <taxon>Gunneridae</taxon>
        <taxon>Pentapetalae</taxon>
        <taxon>rosids</taxon>
        <taxon>malvids</taxon>
        <taxon>Brassicales</taxon>
        <taxon>Brassicaceae</taxon>
        <taxon>Coluteocarpeae</taxon>
        <taxon>Microthlaspi</taxon>
    </lineage>
</organism>
<sequence>MGWDIRLLTSIYSGVYVAVVAYALTVWCADAKGRSLRPPSALSVWSSWPFWQRHFLASPSTLGGLFLVLWSKTKISPEGTTSTET</sequence>
<reference evidence="2" key="1">
    <citation type="submission" date="2020-01" db="EMBL/GenBank/DDBJ databases">
        <authorList>
            <person name="Mishra B."/>
        </authorList>
    </citation>
    <scope>NUCLEOTIDE SEQUENCE [LARGE SCALE GENOMIC DNA]</scope>
</reference>
<comment type="caution">
    <text evidence="2">The sequence shown here is derived from an EMBL/GenBank/DDBJ whole genome shotgun (WGS) entry which is preliminary data.</text>
</comment>
<evidence type="ECO:0000256" key="1">
    <source>
        <dbReference type="SAM" id="Phobius"/>
    </source>
</evidence>
<evidence type="ECO:0000313" key="2">
    <source>
        <dbReference type="EMBL" id="CAA7015382.1"/>
    </source>
</evidence>
<dbReference type="Proteomes" id="UP000467841">
    <property type="component" value="Unassembled WGS sequence"/>
</dbReference>
<feature type="transmembrane region" description="Helical" evidence="1">
    <location>
        <begin position="7"/>
        <end position="27"/>
    </location>
</feature>
<dbReference type="AlphaFoldDB" id="A0A6D2HQN7"/>
<gene>
    <name evidence="2" type="ORF">MERR_LOCUS2617</name>
</gene>
<dbReference type="EMBL" id="CACVBM020000166">
    <property type="protein sequence ID" value="CAA7015382.1"/>
    <property type="molecule type" value="Genomic_DNA"/>
</dbReference>
<keyword evidence="1" id="KW-0812">Transmembrane</keyword>
<protein>
    <submittedName>
        <fullName evidence="2">Uncharacterized protein</fullName>
    </submittedName>
</protein>